<dbReference type="AlphaFoldDB" id="A0A1H6F343"/>
<protein>
    <submittedName>
        <fullName evidence="1">Uncharacterized protein</fullName>
    </submittedName>
</protein>
<sequence length="296" mass="32960">MLNFKTLLQLGLLLLAAGLGAGKAWLDEQLQLAARNMVAQFAADARIQYQNLYMSLPMNAVMQGVHIQATQGQDFFIKRITLYQLHQLGHTQSIPDKLHLYFEGVQLAGKDLFPPLLKTALKASGYGAYLPDKLPSAKTLHLNIEIQTQIEAKTGTAQAQIQVDSPQLGVMQATLQWQGINFQQFSIVDVRWQHATVDYQAGSLFADIFKQLALQQQQTVPTIQTQLIQQVAKGIRGSLDKPSQQALLQWLKNPTKISLEIQPEPAISINQLLYTMPHQWAKQLGLSIRSKAAADK</sequence>
<dbReference type="RefSeq" id="WP_103918626.1">
    <property type="nucleotide sequence ID" value="NZ_FMSV02000059.1"/>
</dbReference>
<reference evidence="1 2" key="1">
    <citation type="submission" date="2016-10" db="EMBL/GenBank/DDBJ databases">
        <authorList>
            <person name="de Groot N.N."/>
        </authorList>
    </citation>
    <scope>NUCLEOTIDE SEQUENCE [LARGE SCALE GENOMIC DNA]</scope>
    <source>
        <strain evidence="1">MBHS1</strain>
    </source>
</reference>
<keyword evidence="2" id="KW-1185">Reference proteome</keyword>
<accession>A0A1H6F343</accession>
<dbReference type="Proteomes" id="UP000236724">
    <property type="component" value="Unassembled WGS sequence"/>
</dbReference>
<proteinExistence type="predicted"/>
<dbReference type="EMBL" id="FMSV02000059">
    <property type="protein sequence ID" value="SEH04577.1"/>
    <property type="molecule type" value="Genomic_DNA"/>
</dbReference>
<organism evidence="1 2">
    <name type="scientific">Candidatus Venteria ishoeyi</name>
    <dbReference type="NCBI Taxonomy" id="1899563"/>
    <lineage>
        <taxon>Bacteria</taxon>
        <taxon>Pseudomonadati</taxon>
        <taxon>Pseudomonadota</taxon>
        <taxon>Gammaproteobacteria</taxon>
        <taxon>Thiotrichales</taxon>
        <taxon>Thiotrichaceae</taxon>
        <taxon>Venteria</taxon>
    </lineage>
</organism>
<evidence type="ECO:0000313" key="1">
    <source>
        <dbReference type="EMBL" id="SEH04577.1"/>
    </source>
</evidence>
<evidence type="ECO:0000313" key="2">
    <source>
        <dbReference type="Proteomes" id="UP000236724"/>
    </source>
</evidence>
<name>A0A1H6F343_9GAMM</name>
<gene>
    <name evidence="1" type="ORF">MBHS_00425</name>
</gene>